<evidence type="ECO:0000313" key="2">
    <source>
        <dbReference type="EMBL" id="MBB6679611.1"/>
    </source>
</evidence>
<proteinExistence type="predicted"/>
<name>A0A841TM55_9BACL</name>
<dbReference type="AlphaFoldDB" id="A0A841TM55"/>
<feature type="transmembrane region" description="Helical" evidence="1">
    <location>
        <begin position="21"/>
        <end position="40"/>
    </location>
</feature>
<keyword evidence="1" id="KW-1133">Transmembrane helix</keyword>
<reference evidence="2 3" key="1">
    <citation type="submission" date="2020-08" db="EMBL/GenBank/DDBJ databases">
        <title>Cohnella phylogeny.</title>
        <authorList>
            <person name="Dunlap C."/>
        </authorList>
    </citation>
    <scope>NUCLEOTIDE SEQUENCE [LARGE SCALE GENOMIC DNA]</scope>
    <source>
        <strain evidence="2 3">DSM 103658</strain>
    </source>
</reference>
<organism evidence="2 3">
    <name type="scientific">Cohnella lubricantis</name>
    <dbReference type="NCBI Taxonomy" id="2163172"/>
    <lineage>
        <taxon>Bacteria</taxon>
        <taxon>Bacillati</taxon>
        <taxon>Bacillota</taxon>
        <taxon>Bacilli</taxon>
        <taxon>Bacillales</taxon>
        <taxon>Paenibacillaceae</taxon>
        <taxon>Cohnella</taxon>
    </lineage>
</organism>
<evidence type="ECO:0000313" key="3">
    <source>
        <dbReference type="Proteomes" id="UP000574133"/>
    </source>
</evidence>
<evidence type="ECO:0000256" key="1">
    <source>
        <dbReference type="SAM" id="Phobius"/>
    </source>
</evidence>
<protein>
    <submittedName>
        <fullName evidence="2">Uncharacterized protein</fullName>
    </submittedName>
</protein>
<dbReference type="RefSeq" id="WP_185180870.1">
    <property type="nucleotide sequence ID" value="NZ_CBCSEP010000045.1"/>
</dbReference>
<keyword evidence="1" id="KW-0812">Transmembrane</keyword>
<gene>
    <name evidence="2" type="ORF">H4Q31_20215</name>
</gene>
<keyword evidence="3" id="KW-1185">Reference proteome</keyword>
<comment type="caution">
    <text evidence="2">The sequence shown here is derived from an EMBL/GenBank/DDBJ whole genome shotgun (WGS) entry which is preliminary data.</text>
</comment>
<keyword evidence="1" id="KW-0472">Membrane</keyword>
<accession>A0A841TM55</accession>
<dbReference type="EMBL" id="JACJVN010000096">
    <property type="protein sequence ID" value="MBB6679611.1"/>
    <property type="molecule type" value="Genomic_DNA"/>
</dbReference>
<sequence>MPRQVEQRILVVLKEQMDRDVFLVVLTLPVGFAAAEQFLVKRLHVRYDR</sequence>
<dbReference type="Proteomes" id="UP000574133">
    <property type="component" value="Unassembled WGS sequence"/>
</dbReference>